<dbReference type="EMBL" id="CP012109">
    <property type="protein sequence ID" value="AKQ68917.1"/>
    <property type="molecule type" value="Genomic_DNA"/>
</dbReference>
<dbReference type="RefSeq" id="WP_002635189.1">
    <property type="nucleotide sequence ID" value="NZ_CP012109.1"/>
</dbReference>
<keyword evidence="1" id="KW-0472">Membrane</keyword>
<dbReference type="OrthoDB" id="5511169at2"/>
<dbReference type="STRING" id="1297742.A176_005829"/>
<gene>
    <name evidence="2" type="ORF">A176_005829</name>
</gene>
<dbReference type="GO" id="GO:0046521">
    <property type="term" value="P:sphingoid catabolic process"/>
    <property type="evidence" value="ECO:0007669"/>
    <property type="project" value="TreeGrafter"/>
</dbReference>
<dbReference type="Proteomes" id="UP000009026">
    <property type="component" value="Chromosome"/>
</dbReference>
<keyword evidence="1" id="KW-1133">Transmembrane helix</keyword>
<keyword evidence="3" id="KW-1185">Reference proteome</keyword>
<accession>A0A0H4XKZ0</accession>
<dbReference type="InterPro" id="IPR009305">
    <property type="entry name" value="Mpo1-like"/>
</dbReference>
<dbReference type="PANTHER" id="PTHR28026:SF9">
    <property type="entry name" value="2-HYDROXY-PALMITIC ACID DIOXYGENASE MPO1"/>
    <property type="match status" value="1"/>
</dbReference>
<organism evidence="2 3">
    <name type="scientific">Pseudomyxococcus hansupus</name>
    <dbReference type="NCBI Taxonomy" id="1297742"/>
    <lineage>
        <taxon>Bacteria</taxon>
        <taxon>Pseudomonadati</taxon>
        <taxon>Myxococcota</taxon>
        <taxon>Myxococcia</taxon>
        <taxon>Myxococcales</taxon>
        <taxon>Cystobacterineae</taxon>
        <taxon>Myxococcaceae</taxon>
        <taxon>Pseudomyxococcus</taxon>
    </lineage>
</organism>
<dbReference type="KEGG" id="mym:A176_005829"/>
<keyword evidence="1" id="KW-0812">Transmembrane</keyword>
<feature type="transmembrane region" description="Helical" evidence="1">
    <location>
        <begin position="133"/>
        <end position="152"/>
    </location>
</feature>
<sequence length="171" mass="17957">MTSFADKLRVWLPLHENGVSRAVHFVGAYLFIFALLVPLSLLRLPVGDVTLTGAHALLLAVVLYAVTLEWTAGLLMAVPLAPTLLAAEAVVARFPAGTAVAVALGVMAVRFALVVGAHVVFEKKTHGLSLGGPLLFFIEPVYLLTVALFSLGMKQSLHAEVKAGHGASLPA</sequence>
<dbReference type="PATRIC" id="fig|1297742.4.peg.5925"/>
<name>A0A0H4XKZ0_9BACT</name>
<dbReference type="GO" id="GO:0016020">
    <property type="term" value="C:membrane"/>
    <property type="evidence" value="ECO:0007669"/>
    <property type="project" value="GOC"/>
</dbReference>
<protein>
    <recommendedName>
        <fullName evidence="4">DUF962 domain-containing protein</fullName>
    </recommendedName>
</protein>
<proteinExistence type="predicted"/>
<dbReference type="PANTHER" id="PTHR28026">
    <property type="entry name" value="DUF962 DOMAIN PROTEIN (AFU_ORTHOLOGUE AFUA_8G05310)"/>
    <property type="match status" value="1"/>
</dbReference>
<dbReference type="Pfam" id="PF06127">
    <property type="entry name" value="Mpo1-like"/>
    <property type="match status" value="1"/>
</dbReference>
<dbReference type="eggNOG" id="COG4539">
    <property type="taxonomic scope" value="Bacteria"/>
</dbReference>
<evidence type="ECO:0008006" key="4">
    <source>
        <dbReference type="Google" id="ProtNLM"/>
    </source>
</evidence>
<dbReference type="AlphaFoldDB" id="A0A0H4XKZ0"/>
<evidence type="ECO:0000313" key="3">
    <source>
        <dbReference type="Proteomes" id="UP000009026"/>
    </source>
</evidence>
<feature type="transmembrane region" description="Helical" evidence="1">
    <location>
        <begin position="22"/>
        <end position="42"/>
    </location>
</feature>
<evidence type="ECO:0000256" key="1">
    <source>
        <dbReference type="SAM" id="Phobius"/>
    </source>
</evidence>
<feature type="transmembrane region" description="Helical" evidence="1">
    <location>
        <begin position="99"/>
        <end position="121"/>
    </location>
</feature>
<reference evidence="2 3" key="1">
    <citation type="journal article" date="2016" name="PLoS ONE">
        <title>Complete Genome Sequence and Comparative Genomics of a Novel Myxobacterium Myxococcus hansupus.</title>
        <authorList>
            <person name="Sharma G."/>
            <person name="Narwani T."/>
            <person name="Subramanian S."/>
        </authorList>
    </citation>
    <scope>NUCLEOTIDE SEQUENCE [LARGE SCALE GENOMIC DNA]</scope>
    <source>
        <strain evidence="3">mixupus</strain>
    </source>
</reference>
<evidence type="ECO:0000313" key="2">
    <source>
        <dbReference type="EMBL" id="AKQ68917.1"/>
    </source>
</evidence>